<dbReference type="NCBIfam" id="TIGR02866">
    <property type="entry name" value="CoxB"/>
    <property type="match status" value="1"/>
</dbReference>
<evidence type="ECO:0000256" key="2">
    <source>
        <dbReference type="ARBA" id="ARBA00007866"/>
    </source>
</evidence>
<evidence type="ECO:0000256" key="1">
    <source>
        <dbReference type="ARBA" id="ARBA00004448"/>
    </source>
</evidence>
<dbReference type="GeneID" id="22283517"/>
<keyword evidence="11 17" id="KW-1133">Transmembrane helix</keyword>
<evidence type="ECO:0000256" key="9">
    <source>
        <dbReference type="ARBA" id="ARBA00022967"/>
    </source>
</evidence>
<evidence type="ECO:0000256" key="6">
    <source>
        <dbReference type="ARBA" id="ARBA00022692"/>
    </source>
</evidence>
<dbReference type="FunFam" id="1.10.287.90:FF:000004">
    <property type="entry name" value="Cytochrome c oxidase subunit 2"/>
    <property type="match status" value="1"/>
</dbReference>
<dbReference type="InterPro" id="IPR008972">
    <property type="entry name" value="Cupredoxin"/>
</dbReference>
<evidence type="ECO:0000256" key="16">
    <source>
        <dbReference type="RuleBase" id="RU000457"/>
    </source>
</evidence>
<keyword evidence="5 16" id="KW-0679">Respiratory chain</keyword>
<dbReference type="InterPro" id="IPR002429">
    <property type="entry name" value="CcO_II-like_C"/>
</dbReference>
<comment type="similarity">
    <text evidence="2 16">Belongs to the cytochrome c oxidase subunit 2 family.</text>
</comment>
<evidence type="ECO:0000256" key="15">
    <source>
        <dbReference type="ARBA" id="ARBA00049512"/>
    </source>
</evidence>
<organism evidence="20">
    <name type="scientific">Geotrichum candidum</name>
    <name type="common">Oospora lactis</name>
    <name type="synonym">Dipodascus geotrichum</name>
    <dbReference type="NCBI Taxonomy" id="1173061"/>
    <lineage>
        <taxon>Eukaryota</taxon>
        <taxon>Fungi</taxon>
        <taxon>Dikarya</taxon>
        <taxon>Ascomycota</taxon>
        <taxon>Saccharomycotina</taxon>
        <taxon>Dipodascomycetes</taxon>
        <taxon>Dipodascales</taxon>
        <taxon>Dipodascaceae</taxon>
        <taxon>Geotrichum</taxon>
    </lineage>
</organism>
<evidence type="ECO:0000256" key="11">
    <source>
        <dbReference type="ARBA" id="ARBA00022989"/>
    </source>
</evidence>
<protein>
    <recommendedName>
        <fullName evidence="3 16">Cytochrome c oxidase subunit 2</fullName>
    </recommendedName>
</protein>
<evidence type="ECO:0000256" key="7">
    <source>
        <dbReference type="ARBA" id="ARBA00022723"/>
    </source>
</evidence>
<comment type="catalytic activity">
    <reaction evidence="15">
        <text>4 Fe(II)-[cytochrome c] + O2 + 8 H(+)(in) = 4 Fe(III)-[cytochrome c] + 2 H2O + 4 H(+)(out)</text>
        <dbReference type="Rhea" id="RHEA:11436"/>
        <dbReference type="Rhea" id="RHEA-COMP:10350"/>
        <dbReference type="Rhea" id="RHEA-COMP:14399"/>
        <dbReference type="ChEBI" id="CHEBI:15377"/>
        <dbReference type="ChEBI" id="CHEBI:15378"/>
        <dbReference type="ChEBI" id="CHEBI:15379"/>
        <dbReference type="ChEBI" id="CHEBI:29033"/>
        <dbReference type="ChEBI" id="CHEBI:29034"/>
        <dbReference type="EC" id="7.1.1.9"/>
    </reaction>
    <physiologicalReaction direction="left-to-right" evidence="15">
        <dbReference type="Rhea" id="RHEA:11437"/>
    </physiologicalReaction>
</comment>
<comment type="function">
    <text evidence="16">Component of the cytochrome c oxidase, the last enzyme in the mitochondrial electron transport chain which drives oxidative phosphorylation. The respiratory chain contains 3 multisubunit complexes succinate dehydrogenase (complex II, CII), ubiquinol-cytochrome c oxidoreductase (cytochrome b-c1 complex, complex III, CIII) and cytochrome c oxidase (complex IV, CIV), that cooperate to transfer electrons derived from NADH and succinate to molecular oxygen, creating an electrochemical gradient over the inner membrane that drives transmembrane transport and the ATP synthase. Cytochrome c oxidase is the component of the respiratory chain that catalyzes the reduction of oxygen to water. Electrons originating from reduced cytochrome c in the intermembrane space (IMS) are transferred via the dinuclear copper A center (CU(A)) of subunit 2 and heme A of subunit 1 to the active site in subunit 1, a binuclear center (BNC) formed by heme A3 and copper B (CU(B)). The BNC reduces molecular oxygen to 2 water molecules using 4 electrons from cytochrome c in the IMS and 4 protons from the mitochondrial matrix.</text>
</comment>
<feature type="transmembrane region" description="Helical" evidence="17">
    <location>
        <begin position="41"/>
        <end position="61"/>
    </location>
</feature>
<evidence type="ECO:0000256" key="4">
    <source>
        <dbReference type="ARBA" id="ARBA00022448"/>
    </source>
</evidence>
<comment type="subcellular location">
    <subcellularLocation>
        <location evidence="1 16">Mitochondrion inner membrane</location>
        <topology evidence="1 16">Multi-pass membrane protein</topology>
    </subcellularLocation>
</comment>
<dbReference type="PROSITE" id="PS50857">
    <property type="entry name" value="COX2_CUA"/>
    <property type="match status" value="1"/>
</dbReference>
<keyword evidence="13 16" id="KW-0496">Mitochondrion</keyword>
<dbReference type="GO" id="GO:0016491">
    <property type="term" value="F:oxidoreductase activity"/>
    <property type="evidence" value="ECO:0007669"/>
    <property type="project" value="InterPro"/>
</dbReference>
<keyword evidence="4 16" id="KW-0813">Transport</keyword>
<keyword evidence="6 16" id="KW-0812">Transmembrane</keyword>
<geneLocation type="mitochondrion" evidence="20"/>
<reference evidence="20" key="1">
    <citation type="journal article" date="2015" name="Sci. Rep.">
        <title>Differential gene retention as an evolutionary mechanism to generate biodiversity and adaptation in yeasts.</title>
        <authorList>
            <person name="Morel G."/>
            <person name="Sterck L."/>
            <person name="Onesime D."/>
            <person name="Swennen D."/>
            <person name="Jacques N."/>
            <person name="Mallet S."/>
            <person name="Kreplak J."/>
            <person name="Couloux A."/>
            <person name="Labadie K."/>
            <person name="Anselem J."/>
            <person name="Beckerich J.-M."/>
            <person name="Van De Peer Y."/>
            <person name="Souciet J.-L."/>
            <person name="Casaregola S."/>
        </authorList>
    </citation>
    <scope>NUCLEOTIDE SEQUENCE</scope>
    <source>
        <strain evidence="20">CLIB 918</strain>
    </source>
</reference>
<dbReference type="SUPFAM" id="SSF81464">
    <property type="entry name" value="Cytochrome c oxidase subunit II-like, transmembrane region"/>
    <property type="match status" value="1"/>
</dbReference>
<dbReference type="InterPro" id="IPR014222">
    <property type="entry name" value="Cyt_c_oxidase_su2"/>
</dbReference>
<dbReference type="InterPro" id="IPR034210">
    <property type="entry name" value="CcO_II_C"/>
</dbReference>
<dbReference type="Gene3D" id="1.10.287.90">
    <property type="match status" value="1"/>
</dbReference>
<evidence type="ECO:0000256" key="10">
    <source>
        <dbReference type="ARBA" id="ARBA00022982"/>
    </source>
</evidence>
<keyword evidence="7 16" id="KW-0479">Metal-binding</keyword>
<dbReference type="Gene3D" id="2.60.40.420">
    <property type="entry name" value="Cupredoxins - blue copper proteins"/>
    <property type="match status" value="1"/>
</dbReference>
<dbReference type="RefSeq" id="YP_009110267.1">
    <property type="nucleotide sequence ID" value="NC_025768.1"/>
</dbReference>
<dbReference type="PROSITE" id="PS50999">
    <property type="entry name" value="COX2_TM"/>
    <property type="match status" value="1"/>
</dbReference>
<dbReference type="GO" id="GO:0004129">
    <property type="term" value="F:cytochrome-c oxidase activity"/>
    <property type="evidence" value="ECO:0007669"/>
    <property type="project" value="UniProtKB-EC"/>
</dbReference>
<proteinExistence type="inferred from homology"/>
<dbReference type="GO" id="GO:0005743">
    <property type="term" value="C:mitochondrial inner membrane"/>
    <property type="evidence" value="ECO:0007669"/>
    <property type="project" value="UniProtKB-SubCell"/>
</dbReference>
<accession>A0A0A1I5X5</accession>
<evidence type="ECO:0000256" key="8">
    <source>
        <dbReference type="ARBA" id="ARBA00022792"/>
    </source>
</evidence>
<dbReference type="InterPro" id="IPR011759">
    <property type="entry name" value="Cyt_c_oxidase_su2_TM_dom"/>
</dbReference>
<keyword evidence="10 16" id="KW-0249">Electron transport</keyword>
<dbReference type="Pfam" id="PF00116">
    <property type="entry name" value="COX2"/>
    <property type="match status" value="1"/>
</dbReference>
<dbReference type="PROSITE" id="PS00078">
    <property type="entry name" value="COX2"/>
    <property type="match status" value="1"/>
</dbReference>
<evidence type="ECO:0000256" key="17">
    <source>
        <dbReference type="SAM" id="Phobius"/>
    </source>
</evidence>
<evidence type="ECO:0000256" key="5">
    <source>
        <dbReference type="ARBA" id="ARBA00022660"/>
    </source>
</evidence>
<dbReference type="PRINTS" id="PR01166">
    <property type="entry name" value="CYCOXIDASEII"/>
</dbReference>
<sequence length="247" mass="28610">MLNMMMNTMLNDVPKPWGLYFQDSATATAEGMMELHDTMMFYMMMVLCLVTYMLYSMMTTFGRNPMSYKYMVHGTTLEVMWTMFPAVVLMLMAFPSFILLYLCDEVMDPAMTMKAMGYQWYWVYEYSDFMNDNGETIQLESYVMPDDLLEEGQLHLLDVDNRMVCPMDTHMRFVVTANDVIHDFTMPSLGMKMDACPGRLNQTSSMMQREGVYYGQCSELCGVGHAAMPMVVEAVTLPKFLEWLNDQ</sequence>
<feature type="transmembrane region" description="Helical" evidence="17">
    <location>
        <begin position="81"/>
        <end position="103"/>
    </location>
</feature>
<keyword evidence="8 16" id="KW-0999">Mitochondrion inner membrane</keyword>
<evidence type="ECO:0000259" key="19">
    <source>
        <dbReference type="PROSITE" id="PS50999"/>
    </source>
</evidence>
<dbReference type="Pfam" id="PF02790">
    <property type="entry name" value="COX2_TM"/>
    <property type="match status" value="1"/>
</dbReference>
<dbReference type="PANTHER" id="PTHR22888">
    <property type="entry name" value="CYTOCHROME C OXIDASE, SUBUNIT II"/>
    <property type="match status" value="1"/>
</dbReference>
<dbReference type="PANTHER" id="PTHR22888:SF9">
    <property type="entry name" value="CYTOCHROME C OXIDASE SUBUNIT 2"/>
    <property type="match status" value="1"/>
</dbReference>
<dbReference type="CDD" id="cd13912">
    <property type="entry name" value="CcO_II_C"/>
    <property type="match status" value="1"/>
</dbReference>
<feature type="domain" description="Cytochrome oxidase subunit II transmembrane region profile" evidence="19">
    <location>
        <begin position="13"/>
        <end position="107"/>
    </location>
</feature>
<gene>
    <name evidence="20" type="primary">cox2</name>
</gene>
<evidence type="ECO:0000256" key="12">
    <source>
        <dbReference type="ARBA" id="ARBA00023008"/>
    </source>
</evidence>
<name>A0A0A1I5X5_GEOCN</name>
<feature type="domain" description="Cytochrome oxidase subunit II copper A binding" evidence="18">
    <location>
        <begin position="108"/>
        <end position="246"/>
    </location>
</feature>
<evidence type="ECO:0000256" key="14">
    <source>
        <dbReference type="ARBA" id="ARBA00023136"/>
    </source>
</evidence>
<dbReference type="AlphaFoldDB" id="A0A0A1I5X5"/>
<dbReference type="SUPFAM" id="SSF49503">
    <property type="entry name" value="Cupredoxins"/>
    <property type="match status" value="1"/>
</dbReference>
<keyword evidence="12 16" id="KW-0186">Copper</keyword>
<evidence type="ECO:0000256" key="13">
    <source>
        <dbReference type="ARBA" id="ARBA00023128"/>
    </source>
</evidence>
<evidence type="ECO:0000259" key="18">
    <source>
        <dbReference type="PROSITE" id="PS50857"/>
    </source>
</evidence>
<comment type="cofactor">
    <cofactor evidence="16">
        <name>Cu cation</name>
        <dbReference type="ChEBI" id="CHEBI:23378"/>
    </cofactor>
    <text evidence="16">Binds a copper A center.</text>
</comment>
<dbReference type="EMBL" id="HG530139">
    <property type="protein sequence ID" value="CDI44084.1"/>
    <property type="molecule type" value="Genomic_DNA"/>
</dbReference>
<dbReference type="InterPro" id="IPR045187">
    <property type="entry name" value="CcO_II"/>
</dbReference>
<dbReference type="GO" id="GO:0045277">
    <property type="term" value="C:respiratory chain complex IV"/>
    <property type="evidence" value="ECO:0007669"/>
    <property type="project" value="UniProtKB-ARBA"/>
</dbReference>
<keyword evidence="9" id="KW-1278">Translocase</keyword>
<evidence type="ECO:0000256" key="3">
    <source>
        <dbReference type="ARBA" id="ARBA00015946"/>
    </source>
</evidence>
<keyword evidence="14 16" id="KW-0472">Membrane</keyword>
<dbReference type="InterPro" id="IPR001505">
    <property type="entry name" value="Copper_CuA"/>
</dbReference>
<dbReference type="GO" id="GO:0005507">
    <property type="term" value="F:copper ion binding"/>
    <property type="evidence" value="ECO:0007669"/>
    <property type="project" value="InterPro"/>
</dbReference>
<dbReference type="GO" id="GO:0006123">
    <property type="term" value="P:mitochondrial electron transport, cytochrome c to oxygen"/>
    <property type="evidence" value="ECO:0007669"/>
    <property type="project" value="UniProtKB-ARBA"/>
</dbReference>
<dbReference type="FunFam" id="2.60.40.420:FF:000001">
    <property type="entry name" value="Cytochrome c oxidase subunit 2"/>
    <property type="match status" value="1"/>
</dbReference>
<dbReference type="InterPro" id="IPR036257">
    <property type="entry name" value="Cyt_c_oxidase_su2_TM_sf"/>
</dbReference>
<evidence type="ECO:0000313" key="20">
    <source>
        <dbReference type="EMBL" id="CDI44084.1"/>
    </source>
</evidence>